<feature type="transmembrane region" description="Helical" evidence="1">
    <location>
        <begin position="302"/>
        <end position="323"/>
    </location>
</feature>
<dbReference type="PROSITE" id="PS50835">
    <property type="entry name" value="IG_LIKE"/>
    <property type="match status" value="1"/>
</dbReference>
<dbReference type="InterPro" id="IPR007110">
    <property type="entry name" value="Ig-like_dom"/>
</dbReference>
<keyword evidence="4" id="KW-1185">Reference proteome</keyword>
<gene>
    <name evidence="3" type="ORF">MNOR_LOCUS28654</name>
</gene>
<dbReference type="GO" id="GO:0050808">
    <property type="term" value="P:synapse organization"/>
    <property type="evidence" value="ECO:0007669"/>
    <property type="project" value="TreeGrafter"/>
</dbReference>
<dbReference type="AlphaFoldDB" id="A0AAV2RWV4"/>
<protein>
    <recommendedName>
        <fullName evidence="2">Ig-like domain-containing protein</fullName>
    </recommendedName>
</protein>
<dbReference type="PANTHER" id="PTHR23279:SF41">
    <property type="entry name" value="DEFECTIVE PROBOSCIS EXTENSION RESPONSE 4-RELATED"/>
    <property type="match status" value="1"/>
</dbReference>
<dbReference type="Proteomes" id="UP001497623">
    <property type="component" value="Unassembled WGS sequence"/>
</dbReference>
<evidence type="ECO:0000256" key="1">
    <source>
        <dbReference type="SAM" id="Phobius"/>
    </source>
</evidence>
<dbReference type="InterPro" id="IPR013783">
    <property type="entry name" value="Ig-like_fold"/>
</dbReference>
<comment type="caution">
    <text evidence="3">The sequence shown here is derived from an EMBL/GenBank/DDBJ whole genome shotgun (WGS) entry which is preliminary data.</text>
</comment>
<organism evidence="3 4">
    <name type="scientific">Meganyctiphanes norvegica</name>
    <name type="common">Northern krill</name>
    <name type="synonym">Thysanopoda norvegica</name>
    <dbReference type="NCBI Taxonomy" id="48144"/>
    <lineage>
        <taxon>Eukaryota</taxon>
        <taxon>Metazoa</taxon>
        <taxon>Ecdysozoa</taxon>
        <taxon>Arthropoda</taxon>
        <taxon>Crustacea</taxon>
        <taxon>Multicrustacea</taxon>
        <taxon>Malacostraca</taxon>
        <taxon>Eumalacostraca</taxon>
        <taxon>Eucarida</taxon>
        <taxon>Euphausiacea</taxon>
        <taxon>Euphausiidae</taxon>
        <taxon>Meganyctiphanes</taxon>
    </lineage>
</organism>
<proteinExistence type="predicted"/>
<dbReference type="InterPro" id="IPR036179">
    <property type="entry name" value="Ig-like_dom_sf"/>
</dbReference>
<name>A0AAV2RWV4_MEGNR</name>
<dbReference type="Gene3D" id="2.60.40.10">
    <property type="entry name" value="Immunoglobulins"/>
    <property type="match status" value="2"/>
</dbReference>
<dbReference type="SUPFAM" id="SSF48726">
    <property type="entry name" value="Immunoglobulin"/>
    <property type="match status" value="2"/>
</dbReference>
<accession>A0AAV2RWV4</accession>
<evidence type="ECO:0000313" key="3">
    <source>
        <dbReference type="EMBL" id="CAL4140703.1"/>
    </source>
</evidence>
<dbReference type="InterPro" id="IPR003599">
    <property type="entry name" value="Ig_sub"/>
</dbReference>
<keyword evidence="1" id="KW-1133">Transmembrane helix</keyword>
<sequence length="332" mass="36873">MERDARISLNTTRSGSTIKVIIALTALNLFDMGGGGQNLPPPFLMRIVTDWGQFLPPPPRATTLIGKAISRTFNVMLRSGSEVSWIRRKDLHVLTVMDFTYTTDARFKVYHVEGQPYWTLHLTKATHQDQGKYECQVSSQPKMYRRFTLDVIVPVARILGSREVFMKAGSDINITCMVDGGIQVRTVPVTWLHLPIATSGGGTLPNSSSAVRLNSGGRGGVQVVTDRHAGTSWLLVTKATWRDAGNYTCHPNYATPATVTVHVLDEETPAAMQPDLQATAQPSDSSSPLHPSSAWMNSPNTWLPFLILHIAVHFLVFYPNYCIRDTPKYCYR</sequence>
<dbReference type="InterPro" id="IPR037448">
    <property type="entry name" value="Zig-8"/>
</dbReference>
<dbReference type="EMBL" id="CAXKWB010032001">
    <property type="protein sequence ID" value="CAL4140703.1"/>
    <property type="molecule type" value="Genomic_DNA"/>
</dbReference>
<evidence type="ECO:0000313" key="4">
    <source>
        <dbReference type="Proteomes" id="UP001497623"/>
    </source>
</evidence>
<keyword evidence="1" id="KW-0472">Membrane</keyword>
<dbReference type="SMART" id="SM00409">
    <property type="entry name" value="IG"/>
    <property type="match status" value="2"/>
</dbReference>
<feature type="non-terminal residue" evidence="3">
    <location>
        <position position="332"/>
    </location>
</feature>
<dbReference type="GO" id="GO:0032589">
    <property type="term" value="C:neuron projection membrane"/>
    <property type="evidence" value="ECO:0007669"/>
    <property type="project" value="TreeGrafter"/>
</dbReference>
<evidence type="ECO:0000259" key="2">
    <source>
        <dbReference type="PROSITE" id="PS50835"/>
    </source>
</evidence>
<keyword evidence="1" id="KW-0812">Transmembrane</keyword>
<reference evidence="3 4" key="1">
    <citation type="submission" date="2024-05" db="EMBL/GenBank/DDBJ databases">
        <authorList>
            <person name="Wallberg A."/>
        </authorList>
    </citation>
    <scope>NUCLEOTIDE SEQUENCE [LARGE SCALE GENOMIC DNA]</scope>
</reference>
<feature type="domain" description="Ig-like" evidence="2">
    <location>
        <begin position="154"/>
        <end position="260"/>
    </location>
</feature>
<dbReference type="PANTHER" id="PTHR23279">
    <property type="entry name" value="DEFECTIVE PROBOSCIS EXTENSION RESPONSE DPR -RELATED"/>
    <property type="match status" value="1"/>
</dbReference>